<keyword evidence="4 5" id="KW-0472">Membrane</keyword>
<evidence type="ECO:0000256" key="2">
    <source>
        <dbReference type="ARBA" id="ARBA00006375"/>
    </source>
</evidence>
<evidence type="ECO:0000313" key="8">
    <source>
        <dbReference type="Proteomes" id="UP001497525"/>
    </source>
</evidence>
<comment type="similarity">
    <text evidence="2 6">Belongs to the mitochondrial carrier (TC 2.A.29) family.</text>
</comment>
<dbReference type="GO" id="GO:0005739">
    <property type="term" value="C:mitochondrion"/>
    <property type="evidence" value="ECO:0007669"/>
    <property type="project" value="TreeGrafter"/>
</dbReference>
<comment type="caution">
    <text evidence="7">The sequence shown here is derived from an EMBL/GenBank/DDBJ whole genome shotgun (WGS) entry which is preliminary data.</text>
</comment>
<feature type="repeat" description="Solcar" evidence="5">
    <location>
        <begin position="232"/>
        <end position="322"/>
    </location>
</feature>
<evidence type="ECO:0000256" key="1">
    <source>
        <dbReference type="ARBA" id="ARBA00004141"/>
    </source>
</evidence>
<name>A0AAV2TMZ3_CALDB</name>
<evidence type="ECO:0000256" key="4">
    <source>
        <dbReference type="ARBA" id="ARBA00023136"/>
    </source>
</evidence>
<evidence type="ECO:0000256" key="5">
    <source>
        <dbReference type="PROSITE-ProRule" id="PRU00282"/>
    </source>
</evidence>
<evidence type="ECO:0008006" key="9">
    <source>
        <dbReference type="Google" id="ProtNLM"/>
    </source>
</evidence>
<sequence length="322" mass="35169">MTGDLTLKFPEARNGKTKSLSLSFTSGCLSGAISTVVFQPMDVIKTRLQAEVLSGNRHRGFMSTVRTTFYSDVSIGACKRLPLSSLQGLCNFWAGTVPALWRCVPGVGGYFLCISTLGNLANRCHYIQTGKLPGADTLVNFTTGFIARSAMAAALTPFLVAKTQAESGRYKDISMLSALRRLYVQSGWRGLYSGVLPTIVRDGPYSGFYLSAYAGFKKLLCPNLDTNQNFVVSLPILATCATLAAFVATALTQPADVLRAERQLMLKTYAASSNHRIPSWTKVFVAVYEADGLTGLWRGLLLRLSRRIGMAVISWTLYEYFT</sequence>
<organism evidence="7 8">
    <name type="scientific">Calicophoron daubneyi</name>
    <name type="common">Rumen fluke</name>
    <name type="synonym">Paramphistomum daubneyi</name>
    <dbReference type="NCBI Taxonomy" id="300641"/>
    <lineage>
        <taxon>Eukaryota</taxon>
        <taxon>Metazoa</taxon>
        <taxon>Spiralia</taxon>
        <taxon>Lophotrochozoa</taxon>
        <taxon>Platyhelminthes</taxon>
        <taxon>Trematoda</taxon>
        <taxon>Digenea</taxon>
        <taxon>Plagiorchiida</taxon>
        <taxon>Pronocephalata</taxon>
        <taxon>Paramphistomoidea</taxon>
        <taxon>Paramphistomidae</taxon>
        <taxon>Calicophoron</taxon>
    </lineage>
</organism>
<dbReference type="GO" id="GO:0016020">
    <property type="term" value="C:membrane"/>
    <property type="evidence" value="ECO:0007669"/>
    <property type="project" value="UniProtKB-SubCell"/>
</dbReference>
<keyword evidence="3 5" id="KW-0812">Transmembrane</keyword>
<dbReference type="AlphaFoldDB" id="A0AAV2TMZ3"/>
<comment type="subcellular location">
    <subcellularLocation>
        <location evidence="1">Membrane</location>
        <topology evidence="1">Multi-pass membrane protein</topology>
    </subcellularLocation>
</comment>
<dbReference type="EMBL" id="CAXLJL010000512">
    <property type="protein sequence ID" value="CAL5138650.1"/>
    <property type="molecule type" value="Genomic_DNA"/>
</dbReference>
<feature type="repeat" description="Solcar" evidence="5">
    <location>
        <begin position="18"/>
        <end position="120"/>
    </location>
</feature>
<dbReference type="Gene3D" id="1.50.40.10">
    <property type="entry name" value="Mitochondrial carrier domain"/>
    <property type="match status" value="1"/>
</dbReference>
<gene>
    <name evidence="7" type="ORF">CDAUBV1_LOCUS13470</name>
</gene>
<dbReference type="Pfam" id="PF00153">
    <property type="entry name" value="Mito_carr"/>
    <property type="match status" value="3"/>
</dbReference>
<dbReference type="GO" id="GO:1904983">
    <property type="term" value="P:glycine import into mitochondrion"/>
    <property type="evidence" value="ECO:0007669"/>
    <property type="project" value="TreeGrafter"/>
</dbReference>
<evidence type="ECO:0000313" key="7">
    <source>
        <dbReference type="EMBL" id="CAL5138650.1"/>
    </source>
</evidence>
<dbReference type="InterPro" id="IPR023395">
    <property type="entry name" value="MCP_dom_sf"/>
</dbReference>
<reference evidence="7" key="1">
    <citation type="submission" date="2024-06" db="EMBL/GenBank/DDBJ databases">
        <authorList>
            <person name="Liu X."/>
            <person name="Lenzi L."/>
            <person name="Haldenby T S."/>
            <person name="Uol C."/>
        </authorList>
    </citation>
    <scope>NUCLEOTIDE SEQUENCE</scope>
</reference>
<dbReference type="PROSITE" id="PS50920">
    <property type="entry name" value="SOLCAR"/>
    <property type="match status" value="3"/>
</dbReference>
<dbReference type="PANTHER" id="PTHR46181:SF3">
    <property type="entry name" value="MITOCHONDRIAL GLYCINE TRANSPORTER"/>
    <property type="match status" value="1"/>
</dbReference>
<proteinExistence type="inferred from homology"/>
<dbReference type="InterPro" id="IPR018108">
    <property type="entry name" value="MCP_transmembrane"/>
</dbReference>
<evidence type="ECO:0000256" key="3">
    <source>
        <dbReference type="ARBA" id="ARBA00022692"/>
    </source>
</evidence>
<accession>A0AAV2TMZ3</accession>
<dbReference type="PANTHER" id="PTHR46181">
    <property type="entry name" value="MITOCHONDRIAL GLYCINE TRANSPORTER"/>
    <property type="match status" value="1"/>
</dbReference>
<feature type="repeat" description="Solcar" evidence="5">
    <location>
        <begin position="135"/>
        <end position="219"/>
    </location>
</feature>
<dbReference type="GO" id="GO:0015187">
    <property type="term" value="F:glycine transmembrane transporter activity"/>
    <property type="evidence" value="ECO:0007669"/>
    <property type="project" value="TreeGrafter"/>
</dbReference>
<dbReference type="Proteomes" id="UP001497525">
    <property type="component" value="Unassembled WGS sequence"/>
</dbReference>
<keyword evidence="6" id="KW-0813">Transport</keyword>
<evidence type="ECO:0000256" key="6">
    <source>
        <dbReference type="RuleBase" id="RU000488"/>
    </source>
</evidence>
<protein>
    <recommendedName>
        <fullName evidence="9">Solute carrier family 25 member 38</fullName>
    </recommendedName>
</protein>
<dbReference type="SUPFAM" id="SSF103506">
    <property type="entry name" value="Mitochondrial carrier"/>
    <property type="match status" value="1"/>
</dbReference>